<dbReference type="AlphaFoldDB" id="A0A0R1UFG5"/>
<dbReference type="STRING" id="417373.GCA_001570685_00844"/>
<gene>
    <name evidence="1" type="ORF">FC21_GL000427</name>
</gene>
<proteinExistence type="predicted"/>
<dbReference type="PATRIC" id="fig|1423742.4.peg.443"/>
<accession>A0A0R1UFG5</accession>
<dbReference type="RefSeq" id="WP_056995841.1">
    <property type="nucleotide sequence ID" value="NZ_AZGC01000059.1"/>
</dbReference>
<name>A0A0R1UFG5_9LACO</name>
<protein>
    <submittedName>
        <fullName evidence="1">Uncharacterized protein</fullName>
    </submittedName>
</protein>
<dbReference type="Proteomes" id="UP000051084">
    <property type="component" value="Unassembled WGS sequence"/>
</dbReference>
<organism evidence="1 2">
    <name type="scientific">Limosilactobacillus equigenerosi DSM 18793 = JCM 14505</name>
    <dbReference type="NCBI Taxonomy" id="1423742"/>
    <lineage>
        <taxon>Bacteria</taxon>
        <taxon>Bacillati</taxon>
        <taxon>Bacillota</taxon>
        <taxon>Bacilli</taxon>
        <taxon>Lactobacillales</taxon>
        <taxon>Lactobacillaceae</taxon>
        <taxon>Limosilactobacillus</taxon>
    </lineage>
</organism>
<evidence type="ECO:0000313" key="1">
    <source>
        <dbReference type="EMBL" id="KRL92192.1"/>
    </source>
</evidence>
<evidence type="ECO:0000313" key="2">
    <source>
        <dbReference type="Proteomes" id="UP000051084"/>
    </source>
</evidence>
<sequence length="141" mass="15880">MKILKKLAISLMGLAMLVGGGSLAMWGYSRYEHYQMVKQVKEAEKQGAFDGILDPKNEHFWTDTGKLAPHADLVKSYQIDYKSVHRGNPMISNPYVDVVINHNKKLILVGYIDKDSNGNYVYNGGPYGELENLVFKGKIDK</sequence>
<dbReference type="OrthoDB" id="9804312at2"/>
<reference evidence="1 2" key="1">
    <citation type="journal article" date="2015" name="Genome Announc.">
        <title>Expanding the biotechnology potential of lactobacilli through comparative genomics of 213 strains and associated genera.</title>
        <authorList>
            <person name="Sun Z."/>
            <person name="Harris H.M."/>
            <person name="McCann A."/>
            <person name="Guo C."/>
            <person name="Argimon S."/>
            <person name="Zhang W."/>
            <person name="Yang X."/>
            <person name="Jeffery I.B."/>
            <person name="Cooney J.C."/>
            <person name="Kagawa T.F."/>
            <person name="Liu W."/>
            <person name="Song Y."/>
            <person name="Salvetti E."/>
            <person name="Wrobel A."/>
            <person name="Rasinkangas P."/>
            <person name="Parkhill J."/>
            <person name="Rea M.C."/>
            <person name="O'Sullivan O."/>
            <person name="Ritari J."/>
            <person name="Douillard F.P."/>
            <person name="Paul Ross R."/>
            <person name="Yang R."/>
            <person name="Briner A.E."/>
            <person name="Felis G.E."/>
            <person name="de Vos W.M."/>
            <person name="Barrangou R."/>
            <person name="Klaenhammer T.R."/>
            <person name="Caufield P.W."/>
            <person name="Cui Y."/>
            <person name="Zhang H."/>
            <person name="O'Toole P.W."/>
        </authorList>
    </citation>
    <scope>NUCLEOTIDE SEQUENCE [LARGE SCALE GENOMIC DNA]</scope>
    <source>
        <strain evidence="1 2">DSM 18793</strain>
    </source>
</reference>
<comment type="caution">
    <text evidence="1">The sequence shown here is derived from an EMBL/GenBank/DDBJ whole genome shotgun (WGS) entry which is preliminary data.</text>
</comment>
<dbReference type="EMBL" id="AZGC01000059">
    <property type="protein sequence ID" value="KRL92192.1"/>
    <property type="molecule type" value="Genomic_DNA"/>
</dbReference>
<keyword evidence="2" id="KW-1185">Reference proteome</keyword>